<dbReference type="GO" id="GO:0030163">
    <property type="term" value="P:protein catabolic process"/>
    <property type="evidence" value="ECO:0007669"/>
    <property type="project" value="InterPro"/>
</dbReference>
<feature type="compositionally biased region" description="Low complexity" evidence="7">
    <location>
        <begin position="268"/>
        <end position="286"/>
    </location>
</feature>
<dbReference type="InterPro" id="IPR003959">
    <property type="entry name" value="ATPase_AAA_core"/>
</dbReference>
<feature type="active site" evidence="6">
    <location>
        <position position="845"/>
    </location>
</feature>
<reference evidence="9 10" key="1">
    <citation type="journal article" date="2012" name="Science">
        <title>The Paleozoic origin of enzymatic lignin decomposition reconstructed from 31 fungal genomes.</title>
        <authorList>
            <person name="Floudas D."/>
            <person name="Binder M."/>
            <person name="Riley R."/>
            <person name="Barry K."/>
            <person name="Blanchette R.A."/>
            <person name="Henrissat B."/>
            <person name="Martinez A.T."/>
            <person name="Otillar R."/>
            <person name="Spatafora J.W."/>
            <person name="Yadav J.S."/>
            <person name="Aerts A."/>
            <person name="Benoit I."/>
            <person name="Boyd A."/>
            <person name="Carlson A."/>
            <person name="Copeland A."/>
            <person name="Coutinho P.M."/>
            <person name="de Vries R.P."/>
            <person name="Ferreira P."/>
            <person name="Findley K."/>
            <person name="Foster B."/>
            <person name="Gaskell J."/>
            <person name="Glotzer D."/>
            <person name="Gorecki P."/>
            <person name="Heitman J."/>
            <person name="Hesse C."/>
            <person name="Hori C."/>
            <person name="Igarashi K."/>
            <person name="Jurgens J.A."/>
            <person name="Kallen N."/>
            <person name="Kersten P."/>
            <person name="Kohler A."/>
            <person name="Kuees U."/>
            <person name="Kumar T.K.A."/>
            <person name="Kuo A."/>
            <person name="LaButti K."/>
            <person name="Larrondo L.F."/>
            <person name="Lindquist E."/>
            <person name="Ling A."/>
            <person name="Lombard V."/>
            <person name="Lucas S."/>
            <person name="Lundell T."/>
            <person name="Martin R."/>
            <person name="McLaughlin D.J."/>
            <person name="Morgenstern I."/>
            <person name="Morin E."/>
            <person name="Murat C."/>
            <person name="Nagy L.G."/>
            <person name="Nolan M."/>
            <person name="Ohm R.A."/>
            <person name="Patyshakuliyeva A."/>
            <person name="Rokas A."/>
            <person name="Ruiz-Duenas F.J."/>
            <person name="Sabat G."/>
            <person name="Salamov A."/>
            <person name="Samejima M."/>
            <person name="Schmutz J."/>
            <person name="Slot J.C."/>
            <person name="St John F."/>
            <person name="Stenlid J."/>
            <person name="Sun H."/>
            <person name="Sun S."/>
            <person name="Syed K."/>
            <person name="Tsang A."/>
            <person name="Wiebenga A."/>
            <person name="Young D."/>
            <person name="Pisabarro A."/>
            <person name="Eastwood D.C."/>
            <person name="Martin F."/>
            <person name="Cullen D."/>
            <person name="Grigoriev I.V."/>
            <person name="Hibbett D.S."/>
        </authorList>
    </citation>
    <scope>NUCLEOTIDE SEQUENCE [LARGE SCALE GENOMIC DNA]</scope>
    <source>
        <strain evidence="9 10">DJM-731 SS1</strain>
    </source>
</reference>
<dbReference type="GO" id="GO:0004176">
    <property type="term" value="F:ATP-dependent peptidase activity"/>
    <property type="evidence" value="ECO:0007669"/>
    <property type="project" value="UniProtKB-UniRule"/>
</dbReference>
<gene>
    <name evidence="9" type="ORF">DACRYDRAFT_117270</name>
</gene>
<dbReference type="InterPro" id="IPR054594">
    <property type="entry name" value="Lon_lid"/>
</dbReference>
<dbReference type="PROSITE" id="PS01046">
    <property type="entry name" value="LON_SER"/>
    <property type="match status" value="1"/>
</dbReference>
<proteinExistence type="inferred from homology"/>
<dbReference type="InterPro" id="IPR008269">
    <property type="entry name" value="Lon_proteolytic"/>
</dbReference>
<dbReference type="InterPro" id="IPR008268">
    <property type="entry name" value="Peptidase_S16_AS"/>
</dbReference>
<dbReference type="SMART" id="SM00382">
    <property type="entry name" value="AAA"/>
    <property type="match status" value="1"/>
</dbReference>
<dbReference type="RefSeq" id="XP_040627103.1">
    <property type="nucleotide sequence ID" value="XM_040770349.1"/>
</dbReference>
<dbReference type="PANTHER" id="PTHR10046">
    <property type="entry name" value="ATP DEPENDENT LON PROTEASE FAMILY MEMBER"/>
    <property type="match status" value="1"/>
</dbReference>
<evidence type="ECO:0000256" key="7">
    <source>
        <dbReference type="SAM" id="MobiDB-lite"/>
    </source>
</evidence>
<organism evidence="9 10">
    <name type="scientific">Dacryopinax primogenitus (strain DJM 731)</name>
    <name type="common">Brown rot fungus</name>
    <dbReference type="NCBI Taxonomy" id="1858805"/>
    <lineage>
        <taxon>Eukaryota</taxon>
        <taxon>Fungi</taxon>
        <taxon>Dikarya</taxon>
        <taxon>Basidiomycota</taxon>
        <taxon>Agaricomycotina</taxon>
        <taxon>Dacrymycetes</taxon>
        <taxon>Dacrymycetales</taxon>
        <taxon>Dacrymycetaceae</taxon>
        <taxon>Dacryopinax</taxon>
    </lineage>
</organism>
<dbReference type="Gene3D" id="1.20.5.5270">
    <property type="match status" value="1"/>
</dbReference>
<dbReference type="GO" id="GO:0016887">
    <property type="term" value="F:ATP hydrolysis activity"/>
    <property type="evidence" value="ECO:0007669"/>
    <property type="project" value="InterPro"/>
</dbReference>
<keyword evidence="1 6" id="KW-0645">Protease</keyword>
<evidence type="ECO:0000256" key="1">
    <source>
        <dbReference type="ARBA" id="ARBA00022670"/>
    </source>
</evidence>
<dbReference type="GO" id="GO:0006508">
    <property type="term" value="P:proteolysis"/>
    <property type="evidence" value="ECO:0007669"/>
    <property type="project" value="UniProtKB-KW"/>
</dbReference>
<evidence type="ECO:0000256" key="2">
    <source>
        <dbReference type="ARBA" id="ARBA00022741"/>
    </source>
</evidence>
<dbReference type="HOGENOM" id="CLU_004109_4_0_1"/>
<accession>M5FS81</accession>
<dbReference type="InterPro" id="IPR014721">
    <property type="entry name" value="Ribsml_uS5_D2-typ_fold_subgr"/>
</dbReference>
<dbReference type="Pfam" id="PF00004">
    <property type="entry name" value="AAA"/>
    <property type="match status" value="1"/>
</dbReference>
<dbReference type="GO" id="GO:0005524">
    <property type="term" value="F:ATP binding"/>
    <property type="evidence" value="ECO:0007669"/>
    <property type="project" value="UniProtKB-KW"/>
</dbReference>
<dbReference type="PRINTS" id="PR00830">
    <property type="entry name" value="ENDOLAPTASE"/>
</dbReference>
<evidence type="ECO:0000259" key="8">
    <source>
        <dbReference type="PROSITE" id="PS51786"/>
    </source>
</evidence>
<keyword evidence="4 6" id="KW-0720">Serine protease</keyword>
<sequence>MGLYKSQDHTRLHVLPLPYPPLLLPHARLTLPIPHVVAQALVELLRDSQSAGLPSSLVIAAVPVPPPAGTAGEGDDLGLGWGVEDGRRLHTTGVSASLVRLSLGSGQVDVLTLQGISRLHLPDPPQTPLDPLPVHRVKFPRVSGESVDPAKFEEWREKALRVVSGRERDAERREGKEGSARAWARLGEIVAGVGVERAGWAVDVLMGAVGMSYEDSLKILECVSIPERIILSTKLLAKPLPDTSNAIIRNPSSIREQLASLSRALASLSSSGTSSPTSPSTRSVASGQEAPKSELDEDVQGEDELADIKRQIEALVKGSEERKAGVREWRRLRMIPPGSVETGVIRGYLEWLTSLPWPVEDLAAQGAEHSALVDPEFVSKAREILEKEHYGLDKIKRRLMEYLVVLRLKALSHSSVTSTRVVAQPNSPPDAQAEPLSATPAKATAIKAPILLLVGPPGTGKTSIASSLARALRRPFERISLGGVRDEASIRGHRRTYVASGPGMIISALRRAGRRDAVILLDEVDKLAGKGGVMGDPAAALLEVLDPEQNAKFVDHYLGIPFDLSQVTWLATANTLDGISAPLLDRCEVIRLSGYTGAEKLHIAQRYLVPKQLTQNGLSDQECVVPEETVKAVVRGWTREAGVRGLERQIGAVVRWKAVELSESGVPVHQGESKGGNKKSYDPVVRPEQLQTILGLGKDDHSELDRTEKVGVVWGMVYTGEGEGGLLSVETVRVPGDGKLRLTGSLGEVIRESGEIALSWVKSHAFELGITASPSQDPLKEPDSIDIHLHLPAGATRKDGPSAGIAMVCAFVSLLTGRVVPSSIAMTGELTLRGQVDPVGGIKEKVLGAHRAGIKKVVMPGRNRRDVEMDVAPEVRKQLEFVYVETVEDVLEAAFGKGVFWKGHAFVESRL</sequence>
<comment type="similarity">
    <text evidence="6">Belongs to the peptidase S16 family.</text>
</comment>
<evidence type="ECO:0000256" key="6">
    <source>
        <dbReference type="PROSITE-ProRule" id="PRU01122"/>
    </source>
</evidence>
<dbReference type="InterPro" id="IPR027065">
    <property type="entry name" value="Lon_Prtase"/>
</dbReference>
<dbReference type="InterPro" id="IPR004815">
    <property type="entry name" value="Lon_bac/euk-typ"/>
</dbReference>
<dbReference type="GO" id="GO:0004252">
    <property type="term" value="F:serine-type endopeptidase activity"/>
    <property type="evidence" value="ECO:0007669"/>
    <property type="project" value="UniProtKB-UniRule"/>
</dbReference>
<dbReference type="OrthoDB" id="2411602at2759"/>
<evidence type="ECO:0000256" key="4">
    <source>
        <dbReference type="ARBA" id="ARBA00022825"/>
    </source>
</evidence>
<dbReference type="OMA" id="ICTANTM"/>
<dbReference type="Pfam" id="PF05362">
    <property type="entry name" value="Lon_C"/>
    <property type="match status" value="1"/>
</dbReference>
<feature type="region of interest" description="Disordered" evidence="7">
    <location>
        <begin position="268"/>
        <end position="302"/>
    </location>
</feature>
<dbReference type="SUPFAM" id="SSF52540">
    <property type="entry name" value="P-loop containing nucleoside triphosphate hydrolases"/>
    <property type="match status" value="1"/>
</dbReference>
<dbReference type="InterPro" id="IPR003593">
    <property type="entry name" value="AAA+_ATPase"/>
</dbReference>
<dbReference type="STRING" id="1858805.M5FS81"/>
<dbReference type="Pfam" id="PF22667">
    <property type="entry name" value="Lon_lid"/>
    <property type="match status" value="1"/>
</dbReference>
<evidence type="ECO:0000256" key="5">
    <source>
        <dbReference type="ARBA" id="ARBA00022840"/>
    </source>
</evidence>
<dbReference type="AlphaFoldDB" id="M5FS81"/>
<dbReference type="NCBIfam" id="TIGR00763">
    <property type="entry name" value="lon"/>
    <property type="match status" value="1"/>
</dbReference>
<evidence type="ECO:0000256" key="3">
    <source>
        <dbReference type="ARBA" id="ARBA00022801"/>
    </source>
</evidence>
<keyword evidence="2" id="KW-0547">Nucleotide-binding</keyword>
<evidence type="ECO:0000313" key="10">
    <source>
        <dbReference type="Proteomes" id="UP000030653"/>
    </source>
</evidence>
<feature type="domain" description="Lon proteolytic" evidence="8">
    <location>
        <begin position="707"/>
        <end position="897"/>
    </location>
</feature>
<dbReference type="EMBL" id="JH795867">
    <property type="protein sequence ID" value="EJU00206.1"/>
    <property type="molecule type" value="Genomic_DNA"/>
</dbReference>
<keyword evidence="5" id="KW-0067">ATP-binding</keyword>
<dbReference type="InterPro" id="IPR027417">
    <property type="entry name" value="P-loop_NTPase"/>
</dbReference>
<dbReference type="SUPFAM" id="SSF54211">
    <property type="entry name" value="Ribosomal protein S5 domain 2-like"/>
    <property type="match status" value="1"/>
</dbReference>
<keyword evidence="3 6" id="KW-0378">Hydrolase</keyword>
<name>M5FS81_DACPD</name>
<dbReference type="GeneID" id="63685411"/>
<dbReference type="Gene3D" id="3.30.230.10">
    <property type="match status" value="1"/>
</dbReference>
<dbReference type="Proteomes" id="UP000030653">
    <property type="component" value="Unassembled WGS sequence"/>
</dbReference>
<dbReference type="PROSITE" id="PS51786">
    <property type="entry name" value="LON_PROTEOLYTIC"/>
    <property type="match status" value="1"/>
</dbReference>
<dbReference type="CDD" id="cd19500">
    <property type="entry name" value="RecA-like_Lon"/>
    <property type="match status" value="1"/>
</dbReference>
<dbReference type="Gene3D" id="1.10.8.60">
    <property type="match status" value="1"/>
</dbReference>
<protein>
    <recommendedName>
        <fullName evidence="8">Lon proteolytic domain-containing protein</fullName>
    </recommendedName>
</protein>
<evidence type="ECO:0000313" key="9">
    <source>
        <dbReference type="EMBL" id="EJU00206.1"/>
    </source>
</evidence>
<keyword evidence="10" id="KW-1185">Reference proteome</keyword>
<dbReference type="Gene3D" id="3.40.50.300">
    <property type="entry name" value="P-loop containing nucleotide triphosphate hydrolases"/>
    <property type="match status" value="1"/>
</dbReference>
<dbReference type="InterPro" id="IPR020568">
    <property type="entry name" value="Ribosomal_Su5_D2-typ_SF"/>
</dbReference>
<feature type="active site" evidence="6">
    <location>
        <position position="802"/>
    </location>
</feature>